<feature type="transmembrane region" description="Helical" evidence="5">
    <location>
        <begin position="155"/>
        <end position="182"/>
    </location>
</feature>
<keyword evidence="3 5" id="KW-1133">Transmembrane helix</keyword>
<feature type="transmembrane region" description="Helical" evidence="5">
    <location>
        <begin position="357"/>
        <end position="373"/>
    </location>
</feature>
<dbReference type="NCBIfam" id="NF002971">
    <property type="entry name" value="PRK03655.1"/>
    <property type="match status" value="1"/>
</dbReference>
<dbReference type="InterPro" id="IPR001807">
    <property type="entry name" value="ClC"/>
</dbReference>
<evidence type="ECO:0000256" key="3">
    <source>
        <dbReference type="ARBA" id="ARBA00022989"/>
    </source>
</evidence>
<dbReference type="InterPro" id="IPR050368">
    <property type="entry name" value="ClC-type_chloride_channel"/>
</dbReference>
<dbReference type="PRINTS" id="PR00762">
    <property type="entry name" value="CLCHANNEL"/>
</dbReference>
<feature type="transmembrane region" description="Helical" evidence="5">
    <location>
        <begin position="231"/>
        <end position="254"/>
    </location>
</feature>
<evidence type="ECO:0000313" key="6">
    <source>
        <dbReference type="EMBL" id="MFC7269201.1"/>
    </source>
</evidence>
<feature type="transmembrane region" description="Helical" evidence="5">
    <location>
        <begin position="309"/>
        <end position="327"/>
    </location>
</feature>
<comment type="subcellular location">
    <subcellularLocation>
        <location evidence="1">Membrane</location>
        <topology evidence="1">Multi-pass membrane protein</topology>
    </subcellularLocation>
</comment>
<dbReference type="CDD" id="cd00400">
    <property type="entry name" value="Voltage_gated_ClC"/>
    <property type="match status" value="1"/>
</dbReference>
<gene>
    <name evidence="6" type="ORF">ACFQRL_09545</name>
</gene>
<reference evidence="7" key="1">
    <citation type="journal article" date="2019" name="Int. J. Syst. Evol. Microbiol.">
        <title>The Global Catalogue of Microorganisms (GCM) 10K type strain sequencing project: providing services to taxonomists for standard genome sequencing and annotation.</title>
        <authorList>
            <consortium name="The Broad Institute Genomics Platform"/>
            <consortium name="The Broad Institute Genome Sequencing Center for Infectious Disease"/>
            <person name="Wu L."/>
            <person name="Ma J."/>
        </authorList>
    </citation>
    <scope>NUCLEOTIDE SEQUENCE [LARGE SCALE GENOMIC DNA]</scope>
    <source>
        <strain evidence="7">CGMCC 1.15772</strain>
    </source>
</reference>
<dbReference type="PANTHER" id="PTHR43427:SF9">
    <property type="entry name" value="ION-TRANSPORT PROTEIN YFEO-RELATED"/>
    <property type="match status" value="1"/>
</dbReference>
<accession>A0ABW2HDQ6</accession>
<keyword evidence="7" id="KW-1185">Reference proteome</keyword>
<feature type="transmembrane region" description="Helical" evidence="5">
    <location>
        <begin position="64"/>
        <end position="84"/>
    </location>
</feature>
<name>A0ABW2HDQ6_9MICO</name>
<dbReference type="PANTHER" id="PTHR43427">
    <property type="entry name" value="CHLORIDE CHANNEL PROTEIN CLC-E"/>
    <property type="match status" value="1"/>
</dbReference>
<feature type="transmembrane region" description="Helical" evidence="5">
    <location>
        <begin position="266"/>
        <end position="289"/>
    </location>
</feature>
<protein>
    <submittedName>
        <fullName evidence="6">Ion channel protein</fullName>
    </submittedName>
</protein>
<dbReference type="InterPro" id="IPR014743">
    <property type="entry name" value="Cl-channel_core"/>
</dbReference>
<dbReference type="EMBL" id="JBHTBE010000002">
    <property type="protein sequence ID" value="MFC7269201.1"/>
    <property type="molecule type" value="Genomic_DNA"/>
</dbReference>
<evidence type="ECO:0000256" key="4">
    <source>
        <dbReference type="ARBA" id="ARBA00023136"/>
    </source>
</evidence>
<sequence length="427" mass="43233">MTAAEATTEGPGVRAMLIASVPALLIGAGSALVLWVIDMLAHGLQHWLWDTLPAQFGASSTTPWWIFVVLTAVGLLVGAVVQFAPGRGGVDSATVELNAPPPPILAVPSIVIAVTLSLAGGVSLGPENPIIAINSALAVTLLAGMSKVLPPQLVILLAISGTIGALFATPVAAALVLTGTVGAMRGPGSLWDKLFLPLAAAGAGAVTMHLLGGESIAFTLEPMGEIQPMYLVLGFVVAAASAGVGILAAWLFPYLHRAFHSLKHPIVFTTLGGAVLGVLGIIGGPLTLFKGLNETGELLTHPDAYSAGQLALFAGVKVVALLVAASAGFRGGRIFPAVFIGTALGLLGYALIPGIPIALAVACGVMGITLAATKDGWMAMFIGVVLVGDVTVLALLCIIVLPVWLLVTKAPELVVHPAPHEKAQVAS</sequence>
<feature type="transmembrane region" description="Helical" evidence="5">
    <location>
        <begin position="15"/>
        <end position="37"/>
    </location>
</feature>
<feature type="transmembrane region" description="Helical" evidence="5">
    <location>
        <begin position="194"/>
        <end position="211"/>
    </location>
</feature>
<organism evidence="6 7">
    <name type="scientific">Microbacterium fluvii</name>
    <dbReference type="NCBI Taxonomy" id="415215"/>
    <lineage>
        <taxon>Bacteria</taxon>
        <taxon>Bacillati</taxon>
        <taxon>Actinomycetota</taxon>
        <taxon>Actinomycetes</taxon>
        <taxon>Micrococcales</taxon>
        <taxon>Microbacteriaceae</taxon>
        <taxon>Microbacterium</taxon>
    </lineage>
</organism>
<dbReference type="RefSeq" id="WP_262874126.1">
    <property type="nucleotide sequence ID" value="NZ_BAABKW010000012.1"/>
</dbReference>
<evidence type="ECO:0000256" key="5">
    <source>
        <dbReference type="SAM" id="Phobius"/>
    </source>
</evidence>
<comment type="caution">
    <text evidence="6">The sequence shown here is derived from an EMBL/GenBank/DDBJ whole genome shotgun (WGS) entry which is preliminary data.</text>
</comment>
<keyword evidence="2 5" id="KW-0812">Transmembrane</keyword>
<proteinExistence type="predicted"/>
<feature type="transmembrane region" description="Helical" evidence="5">
    <location>
        <begin position="104"/>
        <end position="124"/>
    </location>
</feature>
<dbReference type="Proteomes" id="UP001596507">
    <property type="component" value="Unassembled WGS sequence"/>
</dbReference>
<evidence type="ECO:0000313" key="7">
    <source>
        <dbReference type="Proteomes" id="UP001596507"/>
    </source>
</evidence>
<dbReference type="SUPFAM" id="SSF81340">
    <property type="entry name" value="Clc chloride channel"/>
    <property type="match status" value="1"/>
</dbReference>
<evidence type="ECO:0000256" key="1">
    <source>
        <dbReference type="ARBA" id="ARBA00004141"/>
    </source>
</evidence>
<dbReference type="Gene3D" id="1.10.3080.10">
    <property type="entry name" value="Clc chloride channel"/>
    <property type="match status" value="1"/>
</dbReference>
<evidence type="ECO:0000256" key="2">
    <source>
        <dbReference type="ARBA" id="ARBA00022692"/>
    </source>
</evidence>
<keyword evidence="4 5" id="KW-0472">Membrane</keyword>
<dbReference type="Pfam" id="PF00654">
    <property type="entry name" value="Voltage_CLC"/>
    <property type="match status" value="1"/>
</dbReference>
<feature type="transmembrane region" description="Helical" evidence="5">
    <location>
        <begin position="380"/>
        <end position="407"/>
    </location>
</feature>